<evidence type="ECO:0000256" key="6">
    <source>
        <dbReference type="ARBA" id="ARBA00023002"/>
    </source>
</evidence>
<feature type="domain" description="FAD-binding FR-type" evidence="10">
    <location>
        <begin position="17"/>
        <end position="121"/>
    </location>
</feature>
<dbReference type="PROSITE" id="PS51085">
    <property type="entry name" value="2FE2S_FER_2"/>
    <property type="match status" value="1"/>
</dbReference>
<dbReference type="InterPro" id="IPR039261">
    <property type="entry name" value="FNR_nucleotide-bd"/>
</dbReference>
<dbReference type="AlphaFoldDB" id="A0A9E7BZ98"/>
<keyword evidence="8" id="KW-0411">Iron-sulfur</keyword>
<dbReference type="InterPro" id="IPR012675">
    <property type="entry name" value="Beta-grasp_dom_sf"/>
</dbReference>
<dbReference type="SUPFAM" id="SSF63380">
    <property type="entry name" value="Riboflavin synthase domain-like"/>
    <property type="match status" value="1"/>
</dbReference>
<dbReference type="GO" id="GO:0016491">
    <property type="term" value="F:oxidoreductase activity"/>
    <property type="evidence" value="ECO:0007669"/>
    <property type="project" value="UniProtKB-KW"/>
</dbReference>
<dbReference type="Pfam" id="PF00111">
    <property type="entry name" value="Fer2"/>
    <property type="match status" value="1"/>
</dbReference>
<reference evidence="11" key="1">
    <citation type="journal article" date="2022" name="Int. J. Syst. Evol. Microbiol.">
        <title>Pseudomonas aegrilactucae sp. nov. and Pseudomonas morbosilactucae sp. nov., pathogens causing bacterial rot of lettuce in Japan.</title>
        <authorList>
            <person name="Sawada H."/>
            <person name="Fujikawa T."/>
            <person name="Satou M."/>
        </authorList>
    </citation>
    <scope>NUCLEOTIDE SEQUENCE</scope>
    <source>
        <strain evidence="11">0166_1</strain>
    </source>
</reference>
<keyword evidence="2" id="KW-0285">Flavoprotein</keyword>
<evidence type="ECO:0000256" key="2">
    <source>
        <dbReference type="ARBA" id="ARBA00022630"/>
    </source>
</evidence>
<dbReference type="PRINTS" id="PR00410">
    <property type="entry name" value="PHEHYDRXLASE"/>
</dbReference>
<evidence type="ECO:0000313" key="11">
    <source>
        <dbReference type="EMBL" id="UGS35071.1"/>
    </source>
</evidence>
<dbReference type="InterPro" id="IPR036010">
    <property type="entry name" value="2Fe-2S_ferredoxin-like_sf"/>
</dbReference>
<dbReference type="EC" id="1.-.-.-" evidence="11"/>
<dbReference type="SUPFAM" id="SSF52343">
    <property type="entry name" value="Ferredoxin reductase-like, C-terminal NADP-linked domain"/>
    <property type="match status" value="1"/>
</dbReference>
<dbReference type="SUPFAM" id="SSF54292">
    <property type="entry name" value="2Fe-2S ferredoxin-like"/>
    <property type="match status" value="1"/>
</dbReference>
<name>A0A9E7BZ98_9ACTN</name>
<evidence type="ECO:0000256" key="5">
    <source>
        <dbReference type="ARBA" id="ARBA00022827"/>
    </source>
</evidence>
<dbReference type="InterPro" id="IPR008333">
    <property type="entry name" value="Cbr1-like_FAD-bd_dom"/>
</dbReference>
<accession>A0A9E7BZ98</accession>
<keyword evidence="7" id="KW-0408">Iron</keyword>
<keyword evidence="6 11" id="KW-0560">Oxidoreductase</keyword>
<dbReference type="Pfam" id="PF00175">
    <property type="entry name" value="NAD_binding_1"/>
    <property type="match status" value="1"/>
</dbReference>
<evidence type="ECO:0000256" key="8">
    <source>
        <dbReference type="ARBA" id="ARBA00023014"/>
    </source>
</evidence>
<dbReference type="GO" id="GO:0050660">
    <property type="term" value="F:flavin adenine dinucleotide binding"/>
    <property type="evidence" value="ECO:0007669"/>
    <property type="project" value="TreeGrafter"/>
</dbReference>
<dbReference type="KEGG" id="sbae:DSM104329_01455"/>
<comment type="cofactor">
    <cofactor evidence="1">
        <name>FAD</name>
        <dbReference type="ChEBI" id="CHEBI:57692"/>
    </cofactor>
</comment>
<dbReference type="PANTHER" id="PTHR47354">
    <property type="entry name" value="NADH OXIDOREDUCTASE HCR"/>
    <property type="match status" value="1"/>
</dbReference>
<dbReference type="RefSeq" id="WP_259314733.1">
    <property type="nucleotide sequence ID" value="NZ_CP087164.1"/>
</dbReference>
<dbReference type="Gene3D" id="3.10.20.30">
    <property type="match status" value="1"/>
</dbReference>
<dbReference type="PROSITE" id="PS00197">
    <property type="entry name" value="2FE2S_FER_1"/>
    <property type="match status" value="1"/>
</dbReference>
<keyword evidence="12" id="KW-1185">Reference proteome</keyword>
<sequence length="371" mass="40666">MTLAVEMMPRPASPPRPTIHGLRVVEIEQLTDDSVAIGFEVPPDLRDVYAFHPGQHVTVERRSGGATERRSYSICTVPGSRHLRIGVRRVPGGAMSTYLTSDVRIGDELRVLTPTGHFGPDIDPVNERHYAAIAAGSGITPILSIVATVLEQEPASAVTLIYGNRTRASTMFLDELEDLSERHRGRLRIHHLRSREPIADPVCRGRIDARRLDALLRRSIDARSVDDWFVCGPEGMIRDADAVLAGHDVGAERVHVERFRAGDLDPQMPARTVPERPRVLSTVTVVLDDATATFELASDGEPILQAALAHLPEAPYGCRDGVCATCRVKVLDGEIAMDRCSALTPQEVRDGYALACQAHPCSERLELMFDA</sequence>
<evidence type="ECO:0000259" key="9">
    <source>
        <dbReference type="PROSITE" id="PS51085"/>
    </source>
</evidence>
<dbReference type="InterPro" id="IPR001709">
    <property type="entry name" value="Flavoprot_Pyr_Nucl_cyt_Rdtase"/>
</dbReference>
<dbReference type="InterPro" id="IPR001041">
    <property type="entry name" value="2Fe-2S_ferredoxin-type"/>
</dbReference>
<evidence type="ECO:0000256" key="1">
    <source>
        <dbReference type="ARBA" id="ARBA00001974"/>
    </source>
</evidence>
<dbReference type="InterPro" id="IPR017927">
    <property type="entry name" value="FAD-bd_FR_type"/>
</dbReference>
<dbReference type="PROSITE" id="PS51384">
    <property type="entry name" value="FAD_FR"/>
    <property type="match status" value="1"/>
</dbReference>
<evidence type="ECO:0000313" key="12">
    <source>
        <dbReference type="Proteomes" id="UP001162834"/>
    </source>
</evidence>
<dbReference type="InterPro" id="IPR017938">
    <property type="entry name" value="Riboflavin_synthase-like_b-brl"/>
</dbReference>
<feature type="domain" description="2Fe-2S ferredoxin-type" evidence="9">
    <location>
        <begin position="281"/>
        <end position="371"/>
    </location>
</feature>
<evidence type="ECO:0000256" key="4">
    <source>
        <dbReference type="ARBA" id="ARBA00022723"/>
    </source>
</evidence>
<dbReference type="CDD" id="cd06214">
    <property type="entry name" value="PA_degradation_oxidoreductase_like"/>
    <property type="match status" value="1"/>
</dbReference>
<dbReference type="Proteomes" id="UP001162834">
    <property type="component" value="Chromosome"/>
</dbReference>
<gene>
    <name evidence="11" type="primary">paaE</name>
    <name evidence="11" type="ORF">DSM104329_01455</name>
</gene>
<protein>
    <submittedName>
        <fullName evidence="11">1,2-phenylacetyl-CoA epoxidase, subunit E</fullName>
        <ecNumber evidence="11">1.-.-.-</ecNumber>
    </submittedName>
</protein>
<keyword evidence="5" id="KW-0274">FAD</keyword>
<dbReference type="InterPro" id="IPR050415">
    <property type="entry name" value="MRET"/>
</dbReference>
<dbReference type="PRINTS" id="PR00371">
    <property type="entry name" value="FPNCR"/>
</dbReference>
<dbReference type="InterPro" id="IPR006058">
    <property type="entry name" value="2Fe2S_fd_BS"/>
</dbReference>
<dbReference type="Gene3D" id="3.40.50.80">
    <property type="entry name" value="Nucleotide-binding domain of ferredoxin-NADP reductase (FNR) module"/>
    <property type="match status" value="1"/>
</dbReference>
<evidence type="ECO:0000256" key="7">
    <source>
        <dbReference type="ARBA" id="ARBA00023004"/>
    </source>
</evidence>
<dbReference type="PANTHER" id="PTHR47354:SF8">
    <property type="entry name" value="1,2-PHENYLACETYL-COA EPOXIDASE, SUBUNIT E"/>
    <property type="match status" value="1"/>
</dbReference>
<dbReference type="Gene3D" id="2.40.30.10">
    <property type="entry name" value="Translation factors"/>
    <property type="match status" value="1"/>
</dbReference>
<keyword evidence="3" id="KW-0001">2Fe-2S</keyword>
<dbReference type="EMBL" id="CP087164">
    <property type="protein sequence ID" value="UGS35071.1"/>
    <property type="molecule type" value="Genomic_DNA"/>
</dbReference>
<proteinExistence type="predicted"/>
<dbReference type="CDD" id="cd00207">
    <property type="entry name" value="fer2"/>
    <property type="match status" value="1"/>
</dbReference>
<evidence type="ECO:0000256" key="3">
    <source>
        <dbReference type="ARBA" id="ARBA00022714"/>
    </source>
</evidence>
<dbReference type="GO" id="GO:0051537">
    <property type="term" value="F:2 iron, 2 sulfur cluster binding"/>
    <property type="evidence" value="ECO:0007669"/>
    <property type="project" value="UniProtKB-KW"/>
</dbReference>
<dbReference type="GO" id="GO:0046872">
    <property type="term" value="F:metal ion binding"/>
    <property type="evidence" value="ECO:0007669"/>
    <property type="project" value="UniProtKB-KW"/>
</dbReference>
<organism evidence="11 12">
    <name type="scientific">Capillimicrobium parvum</name>
    <dbReference type="NCBI Taxonomy" id="2884022"/>
    <lineage>
        <taxon>Bacteria</taxon>
        <taxon>Bacillati</taxon>
        <taxon>Actinomycetota</taxon>
        <taxon>Thermoleophilia</taxon>
        <taxon>Solirubrobacterales</taxon>
        <taxon>Capillimicrobiaceae</taxon>
        <taxon>Capillimicrobium</taxon>
    </lineage>
</organism>
<dbReference type="Pfam" id="PF00970">
    <property type="entry name" value="FAD_binding_6"/>
    <property type="match status" value="1"/>
</dbReference>
<evidence type="ECO:0000259" key="10">
    <source>
        <dbReference type="PROSITE" id="PS51384"/>
    </source>
</evidence>
<dbReference type="InterPro" id="IPR001433">
    <property type="entry name" value="OxRdtase_FAD/NAD-bd"/>
</dbReference>
<keyword evidence="4" id="KW-0479">Metal-binding</keyword>